<feature type="region of interest" description="Disordered" evidence="1">
    <location>
        <begin position="855"/>
        <end position="876"/>
    </location>
</feature>
<evidence type="ECO:0000259" key="2">
    <source>
        <dbReference type="Pfam" id="PF13358"/>
    </source>
</evidence>
<dbReference type="SUPFAM" id="SSF46689">
    <property type="entry name" value="Homeodomain-like"/>
    <property type="match status" value="1"/>
</dbReference>
<feature type="compositionally biased region" description="Polar residues" evidence="1">
    <location>
        <begin position="478"/>
        <end position="487"/>
    </location>
</feature>
<feature type="region of interest" description="Disordered" evidence="1">
    <location>
        <begin position="926"/>
        <end position="986"/>
    </location>
</feature>
<dbReference type="GO" id="GO:0001786">
    <property type="term" value="F:phosphatidylserine binding"/>
    <property type="evidence" value="ECO:0007669"/>
    <property type="project" value="TreeGrafter"/>
</dbReference>
<feature type="region of interest" description="Disordered" evidence="1">
    <location>
        <begin position="1"/>
        <end position="26"/>
    </location>
</feature>
<feature type="compositionally biased region" description="Polar residues" evidence="1">
    <location>
        <begin position="501"/>
        <end position="516"/>
    </location>
</feature>
<dbReference type="GO" id="GO:0005509">
    <property type="term" value="F:calcium ion binding"/>
    <property type="evidence" value="ECO:0007669"/>
    <property type="project" value="InterPro"/>
</dbReference>
<feature type="compositionally biased region" description="Polar residues" evidence="1">
    <location>
        <begin position="623"/>
        <end position="638"/>
    </location>
</feature>
<feature type="compositionally biased region" description="Basic and acidic residues" evidence="1">
    <location>
        <begin position="683"/>
        <end position="693"/>
    </location>
</feature>
<dbReference type="Proteomes" id="UP000001745">
    <property type="component" value="Unassembled WGS sequence"/>
</dbReference>
<dbReference type="GO" id="GO:0003676">
    <property type="term" value="F:nucleic acid binding"/>
    <property type="evidence" value="ECO:0007669"/>
    <property type="project" value="InterPro"/>
</dbReference>
<proteinExistence type="predicted"/>
<dbReference type="OMA" id="AMIQIII"/>
<dbReference type="PhylomeDB" id="B8MMK5"/>
<dbReference type="PANTHER" id="PTHR10502:SF107">
    <property type="entry name" value="ANNEXIN ANXC4 (AFU_ORTHOLOGUE AFUA_3G07020)"/>
    <property type="match status" value="1"/>
</dbReference>
<name>B8MMK5_TALSN</name>
<feature type="compositionally biased region" description="Pro residues" evidence="1">
    <location>
        <begin position="736"/>
        <end position="758"/>
    </location>
</feature>
<dbReference type="GO" id="GO:0005544">
    <property type="term" value="F:calcium-dependent phospholipid binding"/>
    <property type="evidence" value="ECO:0007669"/>
    <property type="project" value="InterPro"/>
</dbReference>
<dbReference type="EMBL" id="EQ962658">
    <property type="protein sequence ID" value="EED13759.1"/>
    <property type="molecule type" value="Genomic_DNA"/>
</dbReference>
<dbReference type="RefSeq" id="XP_002485997.1">
    <property type="nucleotide sequence ID" value="XM_002485952.1"/>
</dbReference>
<feature type="compositionally biased region" description="Basic residues" evidence="1">
    <location>
        <begin position="967"/>
        <end position="976"/>
    </location>
</feature>
<dbReference type="InParanoid" id="B8MMK5"/>
<reference evidence="4" key="1">
    <citation type="journal article" date="2015" name="Genome Announc.">
        <title>Genome sequence of the AIDS-associated pathogen Penicillium marneffei (ATCC18224) and its near taxonomic relative Talaromyces stipitatus (ATCC10500).</title>
        <authorList>
            <person name="Nierman W.C."/>
            <person name="Fedorova-Abrams N.D."/>
            <person name="Andrianopoulos A."/>
        </authorList>
    </citation>
    <scope>NUCLEOTIDE SEQUENCE [LARGE SCALE GENOMIC DNA]</scope>
    <source>
        <strain evidence="4">ATCC 10500 / CBS 375.48 / QM 6759 / NRRL 1006</strain>
    </source>
</reference>
<dbReference type="VEuPathDB" id="FungiDB:TSTA_100050"/>
<dbReference type="GeneID" id="8105448"/>
<dbReference type="GO" id="GO:0005886">
    <property type="term" value="C:plasma membrane"/>
    <property type="evidence" value="ECO:0007669"/>
    <property type="project" value="TreeGrafter"/>
</dbReference>
<dbReference type="HOGENOM" id="CLU_259447_0_0_1"/>
<feature type="compositionally biased region" description="Polar residues" evidence="1">
    <location>
        <begin position="10"/>
        <end position="26"/>
    </location>
</feature>
<feature type="compositionally biased region" description="Low complexity" evidence="1">
    <location>
        <begin position="668"/>
        <end position="681"/>
    </location>
</feature>
<evidence type="ECO:0000313" key="3">
    <source>
        <dbReference type="EMBL" id="EED13759.1"/>
    </source>
</evidence>
<organism evidence="3 4">
    <name type="scientific">Talaromyces stipitatus (strain ATCC 10500 / CBS 375.48 / QM 6759 / NRRL 1006)</name>
    <name type="common">Penicillium stipitatum</name>
    <dbReference type="NCBI Taxonomy" id="441959"/>
    <lineage>
        <taxon>Eukaryota</taxon>
        <taxon>Fungi</taxon>
        <taxon>Dikarya</taxon>
        <taxon>Ascomycota</taxon>
        <taxon>Pezizomycotina</taxon>
        <taxon>Eurotiomycetes</taxon>
        <taxon>Eurotiomycetidae</taxon>
        <taxon>Eurotiales</taxon>
        <taxon>Trichocomaceae</taxon>
        <taxon>Talaromyces</taxon>
        <taxon>Talaromyces sect. Talaromyces</taxon>
    </lineage>
</organism>
<keyword evidence="4" id="KW-1185">Reference proteome</keyword>
<dbReference type="GO" id="GO:0012506">
    <property type="term" value="C:vesicle membrane"/>
    <property type="evidence" value="ECO:0007669"/>
    <property type="project" value="TreeGrafter"/>
</dbReference>
<protein>
    <submittedName>
        <fullName evidence="3">Annexin ANXC4</fullName>
    </submittedName>
</protein>
<feature type="compositionally biased region" description="Basic and acidic residues" evidence="1">
    <location>
        <begin position="488"/>
        <end position="500"/>
    </location>
</feature>
<feature type="compositionally biased region" description="Basic and acidic residues" evidence="1">
    <location>
        <begin position="946"/>
        <end position="966"/>
    </location>
</feature>
<accession>B8MMK5</accession>
<dbReference type="OrthoDB" id="2134400at2759"/>
<dbReference type="GO" id="GO:0005634">
    <property type="term" value="C:nucleus"/>
    <property type="evidence" value="ECO:0007669"/>
    <property type="project" value="TreeGrafter"/>
</dbReference>
<feature type="compositionally biased region" description="Polar residues" evidence="1">
    <location>
        <begin position="594"/>
        <end position="603"/>
    </location>
</feature>
<feature type="region of interest" description="Disordered" evidence="1">
    <location>
        <begin position="478"/>
        <end position="790"/>
    </location>
</feature>
<dbReference type="InterPro" id="IPR038717">
    <property type="entry name" value="Tc1-like_DDE_dom"/>
</dbReference>
<dbReference type="Gene3D" id="3.30.420.10">
    <property type="entry name" value="Ribonuclease H-like superfamily/Ribonuclease H"/>
    <property type="match status" value="1"/>
</dbReference>
<dbReference type="InterPro" id="IPR009057">
    <property type="entry name" value="Homeodomain-like_sf"/>
</dbReference>
<dbReference type="PANTHER" id="PTHR10502">
    <property type="entry name" value="ANNEXIN"/>
    <property type="match status" value="1"/>
</dbReference>
<dbReference type="Gene3D" id="1.10.220.10">
    <property type="entry name" value="Annexin"/>
    <property type="match status" value="4"/>
</dbReference>
<feature type="compositionally biased region" description="Basic and acidic residues" evidence="1">
    <location>
        <begin position="559"/>
        <end position="580"/>
    </location>
</feature>
<evidence type="ECO:0000256" key="1">
    <source>
        <dbReference type="SAM" id="MobiDB-lite"/>
    </source>
</evidence>
<feature type="compositionally biased region" description="Basic and acidic residues" evidence="1">
    <location>
        <begin position="604"/>
        <end position="614"/>
    </location>
</feature>
<feature type="domain" description="Tc1-like transposase DDE" evidence="2">
    <location>
        <begin position="248"/>
        <end position="318"/>
    </location>
</feature>
<sequence>MATTPEPDLPSTSLATASEANHNSTRLTRDDRIRVLTLRDAGLTYSQISSQLQISYRQVQYTCQSQQTTPKKARGQIPKLSETDVDKIIEWISSSKRTRRMPYYKVVQELELPVGTAALSRALKKRGYTRCKALAKSPLSDQHKRVRLAWALEHINWTVEQWNRILWTDETWVTPGFHTRIWVTRKAGEELDETCLRTAHPRERGWMFWASFHGDAKGPCLFWEKEWGTIGSESYRERIVPIIDGYTRLMNRQPSTFLQLMQDGTPGHASKDTIEELQSRNIYPIFWPAFSPDLNPIEAVWNWMKDWIQEQYPEEETLSYDRLREVVRASWDALPEQFLKDLIDSMQARCQAVIDAAVTHSPWSEWFHSVCTERIFQPISGHQPERPYGGAAPLKTAKVLAGRGLIVNGTRSSYWPMNILRCKSGTSRARHLVKSREFRLQLKLKSKTPLCCTLAWIRSRLKISEIVHVHSTSKRSTFAWSLKSPSGRTRDRSQSRDVRTASRSPAPTPRTVSTSKKYYDSDSAEEGRRNKRSEYSSHSSRSDKRSSKYDDLTDSEEEYMAKERAKDRYYHSDSEDDRSKISSTKRGLQDKVSEYTSSKTSSRYKNEAEKDRAYRNSGHGRSHSSAYHSDSETGSDSDLSALAYGDAPNHMKPQLYQSAQDPRSSRESISSKLASKLAGASYRLDDSAHDRPGSHPSYAKPDQFAYQQPNAPVHAQPGQYADPRIQAQINSGQIPPMLPPNWAPIPPSEMPGYVPPGAHPQTTQSIPGAFPGGYPATSGPPPTTHYPQSQGYTATQSYAAPGQYQYANPDPNIRYTSKTNDRQAYTATAQNQFATNKPSYTASNEPQFLDIAPGRSRAESVGRQGRPHSLSVSSNLSVGGGMSAAGGRPPASPLLEAYKGTYQSISPMPSPIARPVGLARDSDISDLEELGGSSGSDRRRKYKYSRSRDERKEKEREKERETEKEKDRRRHSRHSSSHAGGEEIITITPGSSRKKVLFYEPEDDAIALKDALSRHSGIDTRPLMEILPNLSSDQILALRAEYKKHAKVHNKGINIAKHIKLKLGNTSFGKVCYATALGRWESEAYWANCYYQAGTSRRELLIESLIGRSNAEIREIKSCFRDARYSDSLEKCMKSELKADKFRYAILLALSEQRQSSKEQVSSREVQEDVVALRRAVTAREGGETAMIDIVLLRNDAHLREIMRVYDHAYKSNFAKDVIKKSQNLVGETLVHVLNGAVNRPMRDALLLHQAIRESHSSKERSELLISRLVRLHWEPKHLELVKEEYRYRYKERVEEAIAQEVITSSGGSEWGEFCIELARSSSKMA</sequence>
<evidence type="ECO:0000313" key="4">
    <source>
        <dbReference type="Proteomes" id="UP000001745"/>
    </source>
</evidence>
<dbReference type="SUPFAM" id="SSF47874">
    <property type="entry name" value="Annexin"/>
    <property type="match status" value="1"/>
</dbReference>
<dbReference type="InterPro" id="IPR036397">
    <property type="entry name" value="RNaseH_sf"/>
</dbReference>
<dbReference type="GO" id="GO:0005737">
    <property type="term" value="C:cytoplasm"/>
    <property type="evidence" value="ECO:0007669"/>
    <property type="project" value="TreeGrafter"/>
</dbReference>
<dbReference type="STRING" id="441959.B8MMK5"/>
<dbReference type="Pfam" id="PF13358">
    <property type="entry name" value="DDE_3"/>
    <property type="match status" value="1"/>
</dbReference>
<dbReference type="InterPro" id="IPR037104">
    <property type="entry name" value="Annexin_sf"/>
</dbReference>
<feature type="compositionally biased region" description="Basic and acidic residues" evidence="1">
    <location>
        <begin position="517"/>
        <end position="551"/>
    </location>
</feature>
<gene>
    <name evidence="3" type="ORF">TSTA_100050</name>
</gene>
<dbReference type="eggNOG" id="KOG0819">
    <property type="taxonomic scope" value="Eukaryota"/>
</dbReference>